<dbReference type="EMBL" id="MU274913">
    <property type="protein sequence ID" value="KAI0088498.1"/>
    <property type="molecule type" value="Genomic_DNA"/>
</dbReference>
<evidence type="ECO:0000313" key="2">
    <source>
        <dbReference type="Proteomes" id="UP001055072"/>
    </source>
</evidence>
<evidence type="ECO:0000313" key="1">
    <source>
        <dbReference type="EMBL" id="KAI0088498.1"/>
    </source>
</evidence>
<gene>
    <name evidence="1" type="ORF">BDY19DRAFT_947965</name>
</gene>
<accession>A0ACB8U2A9</accession>
<dbReference type="Proteomes" id="UP001055072">
    <property type="component" value="Unassembled WGS sequence"/>
</dbReference>
<reference evidence="1" key="1">
    <citation type="journal article" date="2021" name="Environ. Microbiol.">
        <title>Gene family expansions and transcriptome signatures uncover fungal adaptations to wood decay.</title>
        <authorList>
            <person name="Hage H."/>
            <person name="Miyauchi S."/>
            <person name="Viragh M."/>
            <person name="Drula E."/>
            <person name="Min B."/>
            <person name="Chaduli D."/>
            <person name="Navarro D."/>
            <person name="Favel A."/>
            <person name="Norest M."/>
            <person name="Lesage-Meessen L."/>
            <person name="Balint B."/>
            <person name="Merenyi Z."/>
            <person name="de Eugenio L."/>
            <person name="Morin E."/>
            <person name="Martinez A.T."/>
            <person name="Baldrian P."/>
            <person name="Stursova M."/>
            <person name="Martinez M.J."/>
            <person name="Novotny C."/>
            <person name="Magnuson J.K."/>
            <person name="Spatafora J.W."/>
            <person name="Maurice S."/>
            <person name="Pangilinan J."/>
            <person name="Andreopoulos W."/>
            <person name="LaButti K."/>
            <person name="Hundley H."/>
            <person name="Na H."/>
            <person name="Kuo A."/>
            <person name="Barry K."/>
            <person name="Lipzen A."/>
            <person name="Henrissat B."/>
            <person name="Riley R."/>
            <person name="Ahrendt S."/>
            <person name="Nagy L.G."/>
            <person name="Grigoriev I.V."/>
            <person name="Martin F."/>
            <person name="Rosso M.N."/>
        </authorList>
    </citation>
    <scope>NUCLEOTIDE SEQUENCE</scope>
    <source>
        <strain evidence="1">CBS 384.51</strain>
    </source>
</reference>
<name>A0ACB8U2A9_9APHY</name>
<comment type="caution">
    <text evidence="1">The sequence shown here is derived from an EMBL/GenBank/DDBJ whole genome shotgun (WGS) entry which is preliminary data.</text>
</comment>
<proteinExistence type="predicted"/>
<keyword evidence="2" id="KW-1185">Reference proteome</keyword>
<sequence length="316" mass="35635">MEPETQQQYTILRIKRKRNEEPLDALVVEGGARRKKTKGPMNVFQFAETVEPTTWHDERQKQDLQTRISNLARRETISKRGMQFKPSAPGDASKSAENAAPPTPERKAPRKLPQIDDPSRKYTIVPSESVQSPVKTVSRMRPTEPPKVHSYKDLQKASFTMYEAIPSSKSVANMAGPPDDPEIAKFLPMLNDYLRLSGEGSSLSTSSSENAVPNDDDDYVWDVFYSRPATFREFYSSYSNVGTVTGLPDDDDQGSESDSEFDDELDEDSNAEDWYKNDYPDEESPSNGEEDASGNEGSDVFHEDSDYEELIHERPT</sequence>
<protein>
    <submittedName>
        <fullName evidence="1">Uncharacterized protein</fullName>
    </submittedName>
</protein>
<organism evidence="1 2">
    <name type="scientific">Irpex rosettiformis</name>
    <dbReference type="NCBI Taxonomy" id="378272"/>
    <lineage>
        <taxon>Eukaryota</taxon>
        <taxon>Fungi</taxon>
        <taxon>Dikarya</taxon>
        <taxon>Basidiomycota</taxon>
        <taxon>Agaricomycotina</taxon>
        <taxon>Agaricomycetes</taxon>
        <taxon>Polyporales</taxon>
        <taxon>Irpicaceae</taxon>
        <taxon>Irpex</taxon>
    </lineage>
</organism>